<sequence length="54" mass="6080">MKLKPNVATFLLNYIVFIRLRTLALIKVGERSIKTVWIIRISAYGGMKSGKSAI</sequence>
<dbReference type="EMBL" id="ACKO02000001">
    <property type="protein sequence ID" value="EET46193.1"/>
    <property type="molecule type" value="Genomic_DNA"/>
</dbReference>
<proteinExistence type="predicted"/>
<name>C6M1B9_NEISI</name>
<comment type="caution">
    <text evidence="1">The sequence shown here is derived from an EMBL/GenBank/DDBJ whole genome shotgun (WGS) entry which is preliminary data.</text>
</comment>
<keyword evidence="2" id="KW-1185">Reference proteome</keyword>
<evidence type="ECO:0000313" key="2">
    <source>
        <dbReference type="Proteomes" id="UP000005365"/>
    </source>
</evidence>
<dbReference type="AlphaFoldDB" id="C6M1B9"/>
<gene>
    <name evidence="1" type="ORF">NEISICOT_00298</name>
</gene>
<dbReference type="Proteomes" id="UP000005365">
    <property type="component" value="Unassembled WGS sequence"/>
</dbReference>
<accession>C6M1B9</accession>
<evidence type="ECO:0000313" key="1">
    <source>
        <dbReference type="EMBL" id="EET46193.1"/>
    </source>
</evidence>
<protein>
    <submittedName>
        <fullName evidence="1">Uncharacterized protein</fullName>
    </submittedName>
</protein>
<reference evidence="1" key="1">
    <citation type="submission" date="2009-07" db="EMBL/GenBank/DDBJ databases">
        <authorList>
            <person name="Weinstock G."/>
            <person name="Sodergren E."/>
            <person name="Clifton S."/>
            <person name="Fulton L."/>
            <person name="Fulton B."/>
            <person name="Courtney L."/>
            <person name="Fronick C."/>
            <person name="Harrison M."/>
            <person name="Strong C."/>
            <person name="Farmer C."/>
            <person name="Delahaunty K."/>
            <person name="Markovic C."/>
            <person name="Hall O."/>
            <person name="Minx P."/>
            <person name="Tomlinson C."/>
            <person name="Mitreva M."/>
            <person name="Nelson J."/>
            <person name="Hou S."/>
            <person name="Wollam A."/>
            <person name="Pepin K.H."/>
            <person name="Johnson M."/>
            <person name="Bhonagiri V."/>
            <person name="Nash W.E."/>
            <person name="Warren W."/>
            <person name="Chinwalla A."/>
            <person name="Mardis E.R."/>
            <person name="Wilson R.K."/>
        </authorList>
    </citation>
    <scope>NUCLEOTIDE SEQUENCE [LARGE SCALE GENOMIC DNA]</scope>
    <source>
        <strain evidence="1">ATCC 29256</strain>
    </source>
</reference>
<organism evidence="1 2">
    <name type="scientific">Neisseria sicca ATCC 29256</name>
    <dbReference type="NCBI Taxonomy" id="547045"/>
    <lineage>
        <taxon>Bacteria</taxon>
        <taxon>Pseudomonadati</taxon>
        <taxon>Pseudomonadota</taxon>
        <taxon>Betaproteobacteria</taxon>
        <taxon>Neisseriales</taxon>
        <taxon>Neisseriaceae</taxon>
        <taxon>Neisseria</taxon>
    </lineage>
</organism>